<dbReference type="SUPFAM" id="SSF57783">
    <property type="entry name" value="Zinc beta-ribbon"/>
    <property type="match status" value="1"/>
</dbReference>
<dbReference type="AlphaFoldDB" id="A0A133UDM8"/>
<feature type="region of interest" description="Disordered" evidence="1">
    <location>
        <begin position="1"/>
        <end position="39"/>
    </location>
</feature>
<protein>
    <recommendedName>
        <fullName evidence="2">DNA topoisomerase type IA zn finger domain-containing protein</fullName>
    </recommendedName>
</protein>
<comment type="caution">
    <text evidence="3">The sequence shown here is derived from an EMBL/GenBank/DDBJ whole genome shotgun (WGS) entry which is preliminary data.</text>
</comment>
<dbReference type="GO" id="GO:0005694">
    <property type="term" value="C:chromosome"/>
    <property type="evidence" value="ECO:0007669"/>
    <property type="project" value="InterPro"/>
</dbReference>
<evidence type="ECO:0000256" key="1">
    <source>
        <dbReference type="SAM" id="MobiDB-lite"/>
    </source>
</evidence>
<evidence type="ECO:0000313" key="4">
    <source>
        <dbReference type="Proteomes" id="UP000070284"/>
    </source>
</evidence>
<dbReference type="EMBL" id="LHXO01000171">
    <property type="protein sequence ID" value="KXA92274.1"/>
    <property type="molecule type" value="Genomic_DNA"/>
</dbReference>
<dbReference type="Gene3D" id="3.30.65.10">
    <property type="entry name" value="Bacterial Topoisomerase I, domain 1"/>
    <property type="match status" value="1"/>
</dbReference>
<dbReference type="GO" id="GO:0006265">
    <property type="term" value="P:DNA topological change"/>
    <property type="evidence" value="ECO:0007669"/>
    <property type="project" value="InterPro"/>
</dbReference>
<accession>A0A133UDM8</accession>
<feature type="compositionally biased region" description="Polar residues" evidence="1">
    <location>
        <begin position="18"/>
        <end position="34"/>
    </location>
</feature>
<dbReference type="Proteomes" id="UP000070284">
    <property type="component" value="Unassembled WGS sequence"/>
</dbReference>
<feature type="domain" description="DNA topoisomerase type IA zn finger" evidence="2">
    <location>
        <begin position="91"/>
        <end position="125"/>
    </location>
</feature>
<proteinExistence type="predicted"/>
<dbReference type="GO" id="GO:0003677">
    <property type="term" value="F:DNA binding"/>
    <property type="evidence" value="ECO:0007669"/>
    <property type="project" value="InterPro"/>
</dbReference>
<dbReference type="PATRIC" id="fig|1698264.3.peg.751"/>
<dbReference type="GO" id="GO:0003916">
    <property type="term" value="F:DNA topoisomerase activity"/>
    <property type="evidence" value="ECO:0007669"/>
    <property type="project" value="InterPro"/>
</dbReference>
<evidence type="ECO:0000313" key="3">
    <source>
        <dbReference type="EMBL" id="KXA92274.1"/>
    </source>
</evidence>
<reference evidence="3 4" key="1">
    <citation type="journal article" date="2016" name="Sci. Rep.">
        <title>Metabolic traits of an uncultured archaeal lineage -MSBL1- from brine pools of the Red Sea.</title>
        <authorList>
            <person name="Mwirichia R."/>
            <person name="Alam I."/>
            <person name="Rashid M."/>
            <person name="Vinu M."/>
            <person name="Ba-Alawi W."/>
            <person name="Anthony Kamau A."/>
            <person name="Kamanda Ngugi D."/>
            <person name="Goker M."/>
            <person name="Klenk H.P."/>
            <person name="Bajic V."/>
            <person name="Stingl U."/>
        </authorList>
    </citation>
    <scope>NUCLEOTIDE SEQUENCE [LARGE SCALE GENOMIC DNA]</scope>
    <source>
        <strain evidence="3">SCGC-AAA259E19</strain>
    </source>
</reference>
<keyword evidence="4" id="KW-1185">Reference proteome</keyword>
<gene>
    <name evidence="3" type="ORF">AKJ65_07800</name>
</gene>
<dbReference type="InterPro" id="IPR013498">
    <property type="entry name" value="Topo_IA_Znf"/>
</dbReference>
<sequence length="129" mass="14946">MLLSPSAPSFSIPKRQPFYSNRGTNSSVSPTSLQPGYPDRQTMVVKELGSDFEAEWVPRERNEEADALSKEAFEDYVRTHDYEFNGHPLIRCDKCGAWMVARRRKYGMFYGCSRYPKCKNTKSLEYVEK</sequence>
<dbReference type="Pfam" id="PF01396">
    <property type="entry name" value="Zn_ribbon_Top1"/>
    <property type="match status" value="1"/>
</dbReference>
<organism evidence="3 4">
    <name type="scientific">candidate division MSBL1 archaeon SCGC-AAA259E19</name>
    <dbReference type="NCBI Taxonomy" id="1698264"/>
    <lineage>
        <taxon>Archaea</taxon>
        <taxon>Methanobacteriati</taxon>
        <taxon>Methanobacteriota</taxon>
        <taxon>candidate division MSBL1</taxon>
    </lineage>
</organism>
<evidence type="ECO:0000259" key="2">
    <source>
        <dbReference type="Pfam" id="PF01396"/>
    </source>
</evidence>
<name>A0A133UDM8_9EURY</name>